<dbReference type="AlphaFoldDB" id="A0A4R1YSX3"/>
<accession>A0A4R1YSX3</accession>
<dbReference type="CDD" id="cd01448">
    <property type="entry name" value="TST_Repeat_1"/>
    <property type="match status" value="1"/>
</dbReference>
<dbReference type="Pfam" id="PF00581">
    <property type="entry name" value="Rhodanese"/>
    <property type="match status" value="2"/>
</dbReference>
<dbReference type="InterPro" id="IPR001763">
    <property type="entry name" value="Rhodanese-like_dom"/>
</dbReference>
<feature type="domain" description="Rhodanese" evidence="2">
    <location>
        <begin position="61"/>
        <end position="179"/>
    </location>
</feature>
<dbReference type="InterPro" id="IPR051126">
    <property type="entry name" value="Thiosulfate_sulfurtransferase"/>
</dbReference>
<reference evidence="3 4" key="1">
    <citation type="submission" date="2019-03" db="EMBL/GenBank/DDBJ databases">
        <title>Genomic Encyclopedia of Type Strains, Phase IV (KMG-IV): sequencing the most valuable type-strain genomes for metagenomic binning, comparative biology and taxonomic classification.</title>
        <authorList>
            <person name="Goeker M."/>
        </authorList>
    </citation>
    <scope>NUCLEOTIDE SEQUENCE [LARGE SCALE GENOMIC DNA]</scope>
    <source>
        <strain evidence="3 4">DSM 21153</strain>
    </source>
</reference>
<sequence>MRYCAARYAATGSAHQKEVTDMTKHLPPLAFALVLAALPAAAQIPEFGPLIEADTLDAARESVDPLILDIRPGKVEGSEQTLFEAGHIPGAVHAPYNLFRGPSENPGALVPEDRLTEVLRSLGVTADRPTVIVHQGSDQTDFGSAARVYWTLKSSGVAPLAILNGGMNAWQAASLPVETGPVTPTPSDITVSFSDEWLATTADIEAIVAGGQPGELIDARPVEFWEGNAKHDAAARPGTLPQSRYFTHSGWFGDAPARIEPSIVERLAAANGFEQGDRLVSFCNTGHWAATNWFALSELAGIEDVRLYPDSMVGWANSGNAMDNVPGPIRNLWNRVTGKY</sequence>
<organism evidence="3 4">
    <name type="scientific">Rhodovulum steppense</name>
    <dbReference type="NCBI Taxonomy" id="540251"/>
    <lineage>
        <taxon>Bacteria</taxon>
        <taxon>Pseudomonadati</taxon>
        <taxon>Pseudomonadota</taxon>
        <taxon>Alphaproteobacteria</taxon>
        <taxon>Rhodobacterales</taxon>
        <taxon>Paracoccaceae</taxon>
        <taxon>Rhodovulum</taxon>
    </lineage>
</organism>
<dbReference type="GO" id="GO:0016740">
    <property type="term" value="F:transferase activity"/>
    <property type="evidence" value="ECO:0007669"/>
    <property type="project" value="UniProtKB-KW"/>
</dbReference>
<evidence type="ECO:0000313" key="4">
    <source>
        <dbReference type="Proteomes" id="UP000295277"/>
    </source>
</evidence>
<dbReference type="SMART" id="SM00450">
    <property type="entry name" value="RHOD"/>
    <property type="match status" value="2"/>
</dbReference>
<dbReference type="PROSITE" id="PS50206">
    <property type="entry name" value="RHODANESE_3"/>
    <property type="match status" value="2"/>
</dbReference>
<keyword evidence="1" id="KW-0677">Repeat</keyword>
<dbReference type="SUPFAM" id="SSF52821">
    <property type="entry name" value="Rhodanese/Cell cycle control phosphatase"/>
    <property type="match status" value="2"/>
</dbReference>
<keyword evidence="3" id="KW-0670">Pyruvate</keyword>
<dbReference type="Proteomes" id="UP000295277">
    <property type="component" value="Unassembled WGS sequence"/>
</dbReference>
<comment type="caution">
    <text evidence="3">The sequence shown here is derived from an EMBL/GenBank/DDBJ whole genome shotgun (WGS) entry which is preliminary data.</text>
</comment>
<dbReference type="Gene3D" id="3.40.250.10">
    <property type="entry name" value="Rhodanese-like domain"/>
    <property type="match status" value="2"/>
</dbReference>
<dbReference type="PANTHER" id="PTHR43855:SF1">
    <property type="entry name" value="THIOSULFATE SULFURTRANSFERASE"/>
    <property type="match status" value="1"/>
</dbReference>
<evidence type="ECO:0000259" key="2">
    <source>
        <dbReference type="PROSITE" id="PS50206"/>
    </source>
</evidence>
<keyword evidence="3" id="KW-0808">Transferase</keyword>
<proteinExistence type="predicted"/>
<evidence type="ECO:0000313" key="3">
    <source>
        <dbReference type="EMBL" id="TCM83356.1"/>
    </source>
</evidence>
<dbReference type="EMBL" id="SLVM01000014">
    <property type="protein sequence ID" value="TCM83356.1"/>
    <property type="molecule type" value="Genomic_DNA"/>
</dbReference>
<feature type="domain" description="Rhodanese" evidence="2">
    <location>
        <begin position="210"/>
        <end position="324"/>
    </location>
</feature>
<dbReference type="PANTHER" id="PTHR43855">
    <property type="entry name" value="THIOSULFATE SULFURTRANSFERASE"/>
    <property type="match status" value="1"/>
</dbReference>
<gene>
    <name evidence="3" type="ORF">EV216_11411</name>
</gene>
<name>A0A4R1YSX3_9RHOB</name>
<evidence type="ECO:0000256" key="1">
    <source>
        <dbReference type="ARBA" id="ARBA00022737"/>
    </source>
</evidence>
<keyword evidence="4" id="KW-1185">Reference proteome</keyword>
<protein>
    <submittedName>
        <fullName evidence="3">Thiosulfate/3-mercaptopyruvate sulfurtransferase</fullName>
    </submittedName>
</protein>
<dbReference type="InterPro" id="IPR036873">
    <property type="entry name" value="Rhodanese-like_dom_sf"/>
</dbReference>